<accession>A0ABW3RK95</accession>
<keyword evidence="3" id="KW-0233">DNA recombination</keyword>
<dbReference type="PANTHER" id="PTHR30349">
    <property type="entry name" value="PHAGE INTEGRASE-RELATED"/>
    <property type="match status" value="1"/>
</dbReference>
<dbReference type="InterPro" id="IPR011010">
    <property type="entry name" value="DNA_brk_join_enz"/>
</dbReference>
<dbReference type="Pfam" id="PF17293">
    <property type="entry name" value="Arm-DNA-bind_5"/>
    <property type="match status" value="1"/>
</dbReference>
<dbReference type="InterPro" id="IPR010998">
    <property type="entry name" value="Integrase_recombinase_N"/>
</dbReference>
<dbReference type="InterPro" id="IPR050090">
    <property type="entry name" value="Tyrosine_recombinase_XerCD"/>
</dbReference>
<comment type="similarity">
    <text evidence="1">Belongs to the 'phage' integrase family.</text>
</comment>
<keyword evidence="2" id="KW-0238">DNA-binding</keyword>
<dbReference type="EMBL" id="JBHTKY010000006">
    <property type="protein sequence ID" value="MFD1165226.1"/>
    <property type="molecule type" value="Genomic_DNA"/>
</dbReference>
<dbReference type="InterPro" id="IPR013762">
    <property type="entry name" value="Integrase-like_cat_sf"/>
</dbReference>
<evidence type="ECO:0000313" key="5">
    <source>
        <dbReference type="EMBL" id="MFD1165226.1"/>
    </source>
</evidence>
<evidence type="ECO:0000259" key="4">
    <source>
        <dbReference type="PROSITE" id="PS51898"/>
    </source>
</evidence>
<evidence type="ECO:0000256" key="2">
    <source>
        <dbReference type="ARBA" id="ARBA00023125"/>
    </source>
</evidence>
<dbReference type="PANTHER" id="PTHR30349:SF64">
    <property type="entry name" value="PROPHAGE INTEGRASE INTD-RELATED"/>
    <property type="match status" value="1"/>
</dbReference>
<dbReference type="Gene3D" id="1.10.150.130">
    <property type="match status" value="1"/>
</dbReference>
<feature type="domain" description="Tyr recombinase" evidence="4">
    <location>
        <begin position="211"/>
        <end position="386"/>
    </location>
</feature>
<dbReference type="InterPro" id="IPR002104">
    <property type="entry name" value="Integrase_catalytic"/>
</dbReference>
<dbReference type="PROSITE" id="PS51898">
    <property type="entry name" value="TYR_RECOMBINASE"/>
    <property type="match status" value="1"/>
</dbReference>
<evidence type="ECO:0000256" key="1">
    <source>
        <dbReference type="ARBA" id="ARBA00008857"/>
    </source>
</evidence>
<dbReference type="SUPFAM" id="SSF56349">
    <property type="entry name" value="DNA breaking-rejoining enzymes"/>
    <property type="match status" value="1"/>
</dbReference>
<sequence>MAKIHNKTKENPKLLQNKLRDGRTSLYLEYYLGYNKIIDDAGELKIKHNRRKESLGLYLMSLPRTPEERQKNKDVLALALEIRAEKEKELRYSDLGKPNPLKLKINFWDYYEAYIQHYDKKDIRVIEGVYNRFKSFIAIHYPNFIPILKPEQLDKILVQKFVDYLQSHAVGEGAKTYYARFKKVVKSAVDREIIRKNPCEGIRCIAQDNIITKDILSLDEYVKLANTPYQNQNIIRAFFVSLYAGYRFCDVKSLKYSDIDYGNKVIRVQQEKVKGKSNNSVVVTPLSDSLLSFIGYPTNPNDRDELVFDLPSHTGCLKALKKWTSRAGIKKHITWHCARHSFGFSLLSGDNKVDIKTVGVLMGHSGLKHTIRYTHTNDILKRNAIESLPHIKL</sequence>
<gene>
    <name evidence="5" type="ORF">ACFQ2C_06365</name>
</gene>
<evidence type="ECO:0000313" key="6">
    <source>
        <dbReference type="Proteomes" id="UP001597205"/>
    </source>
</evidence>
<proteinExistence type="inferred from homology"/>
<dbReference type="Gene3D" id="1.10.443.10">
    <property type="entry name" value="Intergrase catalytic core"/>
    <property type="match status" value="1"/>
</dbReference>
<comment type="caution">
    <text evidence="5">The sequence shown here is derived from an EMBL/GenBank/DDBJ whole genome shotgun (WGS) entry which is preliminary data.</text>
</comment>
<reference evidence="6" key="1">
    <citation type="journal article" date="2019" name="Int. J. Syst. Evol. Microbiol.">
        <title>The Global Catalogue of Microorganisms (GCM) 10K type strain sequencing project: providing services to taxonomists for standard genome sequencing and annotation.</title>
        <authorList>
            <consortium name="The Broad Institute Genomics Platform"/>
            <consortium name="The Broad Institute Genome Sequencing Center for Infectious Disease"/>
            <person name="Wu L."/>
            <person name="Ma J."/>
        </authorList>
    </citation>
    <scope>NUCLEOTIDE SEQUENCE [LARGE SCALE GENOMIC DNA]</scope>
    <source>
        <strain evidence="6">CCUG 52468</strain>
    </source>
</reference>
<evidence type="ECO:0000256" key="3">
    <source>
        <dbReference type="ARBA" id="ARBA00023172"/>
    </source>
</evidence>
<dbReference type="Pfam" id="PF00589">
    <property type="entry name" value="Phage_integrase"/>
    <property type="match status" value="1"/>
</dbReference>
<keyword evidence="6" id="KW-1185">Reference proteome</keyword>
<dbReference type="RefSeq" id="WP_380895160.1">
    <property type="nucleotide sequence ID" value="NZ_JBHTKY010000006.1"/>
</dbReference>
<protein>
    <submittedName>
        <fullName evidence="5">Tyrosine-type recombinase/integrase</fullName>
    </submittedName>
</protein>
<name>A0ABW3RK95_9SPHI</name>
<dbReference type="InterPro" id="IPR035386">
    <property type="entry name" value="Arm-DNA-bind_5"/>
</dbReference>
<dbReference type="InterPro" id="IPR025269">
    <property type="entry name" value="SAM-like_dom"/>
</dbReference>
<dbReference type="CDD" id="cd01185">
    <property type="entry name" value="INTN1_C_like"/>
    <property type="match status" value="1"/>
</dbReference>
<organism evidence="5 6">
    <name type="scientific">Sphingobacterium daejeonense</name>
    <dbReference type="NCBI Taxonomy" id="371142"/>
    <lineage>
        <taxon>Bacteria</taxon>
        <taxon>Pseudomonadati</taxon>
        <taxon>Bacteroidota</taxon>
        <taxon>Sphingobacteriia</taxon>
        <taxon>Sphingobacteriales</taxon>
        <taxon>Sphingobacteriaceae</taxon>
        <taxon>Sphingobacterium</taxon>
    </lineage>
</organism>
<dbReference type="Pfam" id="PF13102">
    <property type="entry name" value="Phage_int_SAM_5"/>
    <property type="match status" value="1"/>
</dbReference>
<dbReference type="Proteomes" id="UP001597205">
    <property type="component" value="Unassembled WGS sequence"/>
</dbReference>